<proteinExistence type="inferred from homology"/>
<dbReference type="InterPro" id="IPR032816">
    <property type="entry name" value="VTT_dom"/>
</dbReference>
<comment type="similarity">
    <text evidence="2">Belongs to the DedA family.</text>
</comment>
<gene>
    <name evidence="9" type="ORF">GCM10011492_15850</name>
</gene>
<keyword evidence="4 7" id="KW-0812">Transmembrane</keyword>
<dbReference type="Pfam" id="PF09335">
    <property type="entry name" value="VTT_dom"/>
    <property type="match status" value="1"/>
</dbReference>
<keyword evidence="10" id="KW-1185">Reference proteome</keyword>
<dbReference type="InterPro" id="IPR051311">
    <property type="entry name" value="DedA_domain"/>
</dbReference>
<feature type="transmembrane region" description="Helical" evidence="7">
    <location>
        <begin position="155"/>
        <end position="175"/>
    </location>
</feature>
<keyword evidence="3" id="KW-1003">Cell membrane</keyword>
<evidence type="ECO:0000256" key="6">
    <source>
        <dbReference type="ARBA" id="ARBA00023136"/>
    </source>
</evidence>
<evidence type="ECO:0000256" key="1">
    <source>
        <dbReference type="ARBA" id="ARBA00004651"/>
    </source>
</evidence>
<sequence length="212" mass="22258">MSLVVLFLMVVADGLVPLVPSEAVVLAHASAAAAAGWPALVGLGLLAAVAAFLGDAITYLLGRHLGTTRFAWQRRPWVARLLQRTGSALDRQGVPLIVSARMLPGWRVAITFLAGASRLAMPRFLLASALGSTLWATYLLGIGATVGALTGAGPIAVAAVSLVTMAVLSQAVRWVRGRRGRRPARRAIRARAGRHTRPLPVALIDASRVARV</sequence>
<dbReference type="EMBL" id="BMHI01000002">
    <property type="protein sequence ID" value="GGB26448.1"/>
    <property type="molecule type" value="Genomic_DNA"/>
</dbReference>
<reference evidence="9" key="1">
    <citation type="journal article" date="2014" name="Int. J. Syst. Evol. Microbiol.">
        <title>Complete genome sequence of Corynebacterium casei LMG S-19264T (=DSM 44701T), isolated from a smear-ripened cheese.</title>
        <authorList>
            <consortium name="US DOE Joint Genome Institute (JGI-PGF)"/>
            <person name="Walter F."/>
            <person name="Albersmeier A."/>
            <person name="Kalinowski J."/>
            <person name="Ruckert C."/>
        </authorList>
    </citation>
    <scope>NUCLEOTIDE SEQUENCE</scope>
    <source>
        <strain evidence="9">CGMCC 1.15085</strain>
    </source>
</reference>
<evidence type="ECO:0000256" key="2">
    <source>
        <dbReference type="ARBA" id="ARBA00010792"/>
    </source>
</evidence>
<dbReference type="RefSeq" id="WP_188836409.1">
    <property type="nucleotide sequence ID" value="NZ_BMHI01000002.1"/>
</dbReference>
<evidence type="ECO:0000256" key="3">
    <source>
        <dbReference type="ARBA" id="ARBA00022475"/>
    </source>
</evidence>
<evidence type="ECO:0000313" key="10">
    <source>
        <dbReference type="Proteomes" id="UP000636793"/>
    </source>
</evidence>
<dbReference type="AlphaFoldDB" id="A0A916T1V9"/>
<dbReference type="Proteomes" id="UP000636793">
    <property type="component" value="Unassembled WGS sequence"/>
</dbReference>
<feature type="domain" description="VTT" evidence="8">
    <location>
        <begin position="20"/>
        <end position="144"/>
    </location>
</feature>
<comment type="subcellular location">
    <subcellularLocation>
        <location evidence="1">Cell membrane</location>
        <topology evidence="1">Multi-pass membrane protein</topology>
    </subcellularLocation>
</comment>
<organism evidence="9 10">
    <name type="scientific">Flexivirga endophytica</name>
    <dbReference type="NCBI Taxonomy" id="1849103"/>
    <lineage>
        <taxon>Bacteria</taxon>
        <taxon>Bacillati</taxon>
        <taxon>Actinomycetota</taxon>
        <taxon>Actinomycetes</taxon>
        <taxon>Micrococcales</taxon>
        <taxon>Dermacoccaceae</taxon>
        <taxon>Flexivirga</taxon>
    </lineage>
</organism>
<name>A0A916T1V9_9MICO</name>
<keyword evidence="6 7" id="KW-0472">Membrane</keyword>
<comment type="caution">
    <text evidence="9">The sequence shown here is derived from an EMBL/GenBank/DDBJ whole genome shotgun (WGS) entry which is preliminary data.</text>
</comment>
<protein>
    <recommendedName>
        <fullName evidence="8">VTT domain-containing protein</fullName>
    </recommendedName>
</protein>
<evidence type="ECO:0000256" key="5">
    <source>
        <dbReference type="ARBA" id="ARBA00022989"/>
    </source>
</evidence>
<accession>A0A916T1V9</accession>
<dbReference type="PANTHER" id="PTHR42709:SF6">
    <property type="entry name" value="UNDECAPRENYL PHOSPHATE TRANSPORTER A"/>
    <property type="match status" value="1"/>
</dbReference>
<feature type="transmembrane region" description="Helical" evidence="7">
    <location>
        <begin position="124"/>
        <end position="149"/>
    </location>
</feature>
<dbReference type="PANTHER" id="PTHR42709">
    <property type="entry name" value="ALKALINE PHOSPHATASE LIKE PROTEIN"/>
    <property type="match status" value="1"/>
</dbReference>
<evidence type="ECO:0000256" key="7">
    <source>
        <dbReference type="SAM" id="Phobius"/>
    </source>
</evidence>
<reference evidence="9" key="2">
    <citation type="submission" date="2020-09" db="EMBL/GenBank/DDBJ databases">
        <authorList>
            <person name="Sun Q."/>
            <person name="Zhou Y."/>
        </authorList>
    </citation>
    <scope>NUCLEOTIDE SEQUENCE</scope>
    <source>
        <strain evidence="9">CGMCC 1.15085</strain>
    </source>
</reference>
<evidence type="ECO:0000256" key="4">
    <source>
        <dbReference type="ARBA" id="ARBA00022692"/>
    </source>
</evidence>
<feature type="transmembrane region" description="Helical" evidence="7">
    <location>
        <begin position="39"/>
        <end position="61"/>
    </location>
</feature>
<dbReference type="GO" id="GO:0005886">
    <property type="term" value="C:plasma membrane"/>
    <property type="evidence" value="ECO:0007669"/>
    <property type="project" value="UniProtKB-SubCell"/>
</dbReference>
<evidence type="ECO:0000259" key="8">
    <source>
        <dbReference type="Pfam" id="PF09335"/>
    </source>
</evidence>
<evidence type="ECO:0000313" key="9">
    <source>
        <dbReference type="EMBL" id="GGB26448.1"/>
    </source>
</evidence>
<keyword evidence="5 7" id="KW-1133">Transmembrane helix</keyword>